<accession>A0A1Q2CID6</accession>
<dbReference type="KEGG" id="tfl:RPIT_14215"/>
<name>A0A1Q2CID6_9ACTN</name>
<evidence type="ECO:0000313" key="1">
    <source>
        <dbReference type="EMBL" id="AQP45815.1"/>
    </source>
</evidence>
<dbReference type="STRING" id="1610493.RPIT_14215"/>
<protein>
    <submittedName>
        <fullName evidence="1">Uncharacterized protein</fullName>
    </submittedName>
</protein>
<proteinExistence type="predicted"/>
<keyword evidence="2" id="KW-1185">Reference proteome</keyword>
<dbReference type="OrthoDB" id="3854538at2"/>
<dbReference type="RefSeq" id="WP_077344020.1">
    <property type="nucleotide sequence ID" value="NZ_CP019605.1"/>
</dbReference>
<organism evidence="1 2">
    <name type="scientific">Tessaracoccus flavus</name>
    <dbReference type="NCBI Taxonomy" id="1610493"/>
    <lineage>
        <taxon>Bacteria</taxon>
        <taxon>Bacillati</taxon>
        <taxon>Actinomycetota</taxon>
        <taxon>Actinomycetes</taxon>
        <taxon>Propionibacteriales</taxon>
        <taxon>Propionibacteriaceae</taxon>
        <taxon>Tessaracoccus</taxon>
    </lineage>
</organism>
<dbReference type="AlphaFoldDB" id="A0A1Q2CID6"/>
<gene>
    <name evidence="1" type="ORF">RPIT_14215</name>
</gene>
<sequence length="114" mass="12482">MDDRIPRDEVEAFLEVRREQGREIEPALIDSMTAKIEGVVRRRYQAELQSKTRQDLASKQGQGARLTVAIISLVMAIPLTAIASGMGLVGLLIVWAGIVAVNIAFALRRPPTAD</sequence>
<evidence type="ECO:0000313" key="2">
    <source>
        <dbReference type="Proteomes" id="UP000188324"/>
    </source>
</evidence>
<dbReference type="EMBL" id="CP019605">
    <property type="protein sequence ID" value="AQP45815.1"/>
    <property type="molecule type" value="Genomic_DNA"/>
</dbReference>
<reference evidence="1 2" key="1">
    <citation type="journal article" date="2016" name="Int. J. Syst. Evol. Microbiol.">
        <title>Tessaracoccus flavus sp. nov., isolated from the drainage system of a lindane-producing factory.</title>
        <authorList>
            <person name="Kumari R."/>
            <person name="Singh P."/>
            <person name="Schumann P."/>
            <person name="Lal R."/>
        </authorList>
    </citation>
    <scope>NUCLEOTIDE SEQUENCE [LARGE SCALE GENOMIC DNA]</scope>
    <source>
        <strain evidence="1 2">RP1T</strain>
    </source>
</reference>
<dbReference type="Proteomes" id="UP000188324">
    <property type="component" value="Chromosome"/>
</dbReference>